<sequence length="192" mass="21578">MRRIIVWMSISLDGFIEGPDRELDWHRVDEELHQHFNDELRTKGAFLDGRRTYELMAAFWPTADQDPAASAVTREFAGIWRDMPKVVYSRTLARADWNATVVREVVPEEVMSLKAQPGGDLVLGGADLASAFCRHGLVDEYRLYLHPVAIGRGKPLFPPSDTPVDLRLVESRPFGNGVVLLRYRGAGQCSAL</sequence>
<dbReference type="EMBL" id="LT607754">
    <property type="protein sequence ID" value="SCG67706.1"/>
    <property type="molecule type" value="Genomic_DNA"/>
</dbReference>
<dbReference type="SUPFAM" id="SSF53597">
    <property type="entry name" value="Dihydrofolate reductase-like"/>
    <property type="match status" value="1"/>
</dbReference>
<dbReference type="OrthoDB" id="7949219at2"/>
<evidence type="ECO:0000313" key="3">
    <source>
        <dbReference type="Proteomes" id="UP000198221"/>
    </source>
</evidence>
<dbReference type="GO" id="GO:0008703">
    <property type="term" value="F:5-amino-6-(5-phosphoribosylamino)uracil reductase activity"/>
    <property type="evidence" value="ECO:0007669"/>
    <property type="project" value="InterPro"/>
</dbReference>
<dbReference type="Proteomes" id="UP000198221">
    <property type="component" value="Chromosome I"/>
</dbReference>
<name>A0A1C5JCG2_9ACTN</name>
<accession>A0A1C5JCG2</accession>
<dbReference type="InterPro" id="IPR024072">
    <property type="entry name" value="DHFR-like_dom_sf"/>
</dbReference>
<keyword evidence="3" id="KW-1185">Reference proteome</keyword>
<evidence type="ECO:0000313" key="2">
    <source>
        <dbReference type="EMBL" id="SCG67706.1"/>
    </source>
</evidence>
<dbReference type="InterPro" id="IPR050765">
    <property type="entry name" value="Riboflavin_Biosynth_HTPR"/>
</dbReference>
<dbReference type="PANTHER" id="PTHR38011:SF11">
    <property type="entry name" value="2,5-DIAMINO-6-RIBOSYLAMINO-4(3H)-PYRIMIDINONE 5'-PHOSPHATE REDUCTASE"/>
    <property type="match status" value="1"/>
</dbReference>
<dbReference type="GO" id="GO:0009231">
    <property type="term" value="P:riboflavin biosynthetic process"/>
    <property type="evidence" value="ECO:0007669"/>
    <property type="project" value="InterPro"/>
</dbReference>
<feature type="domain" description="Bacterial bifunctional deaminase-reductase C-terminal" evidence="1">
    <location>
        <begin position="4"/>
        <end position="180"/>
    </location>
</feature>
<dbReference type="AlphaFoldDB" id="A0A1C5JCG2"/>
<reference evidence="3" key="1">
    <citation type="submission" date="2016-06" db="EMBL/GenBank/DDBJ databases">
        <authorList>
            <person name="Varghese N."/>
            <person name="Submissions Spin"/>
        </authorList>
    </citation>
    <scope>NUCLEOTIDE SEQUENCE [LARGE SCALE GENOMIC DNA]</scope>
    <source>
        <strain evidence="3">DSM 43819</strain>
    </source>
</reference>
<dbReference type="RefSeq" id="WP_089013920.1">
    <property type="nucleotide sequence ID" value="NZ_LT607754.1"/>
</dbReference>
<protein>
    <submittedName>
        <fullName evidence="2">Dihydrofolate reductase</fullName>
    </submittedName>
</protein>
<proteinExistence type="predicted"/>
<dbReference type="Pfam" id="PF01872">
    <property type="entry name" value="RibD_C"/>
    <property type="match status" value="1"/>
</dbReference>
<evidence type="ECO:0000259" key="1">
    <source>
        <dbReference type="Pfam" id="PF01872"/>
    </source>
</evidence>
<organism evidence="2 3">
    <name type="scientific">Micromonospora inositola</name>
    <dbReference type="NCBI Taxonomy" id="47865"/>
    <lineage>
        <taxon>Bacteria</taxon>
        <taxon>Bacillati</taxon>
        <taxon>Actinomycetota</taxon>
        <taxon>Actinomycetes</taxon>
        <taxon>Micromonosporales</taxon>
        <taxon>Micromonosporaceae</taxon>
        <taxon>Micromonospora</taxon>
    </lineage>
</organism>
<gene>
    <name evidence="2" type="ORF">GA0070613_4346</name>
</gene>
<dbReference type="InterPro" id="IPR002734">
    <property type="entry name" value="RibDG_C"/>
</dbReference>
<dbReference type="PANTHER" id="PTHR38011">
    <property type="entry name" value="DIHYDROFOLATE REDUCTASE FAMILY PROTEIN (AFU_ORTHOLOGUE AFUA_8G06820)"/>
    <property type="match status" value="1"/>
</dbReference>
<dbReference type="Gene3D" id="3.40.430.10">
    <property type="entry name" value="Dihydrofolate Reductase, subunit A"/>
    <property type="match status" value="1"/>
</dbReference>